<proteinExistence type="predicted"/>
<keyword evidence="2" id="KW-1185">Reference proteome</keyword>
<accession>A0A2I0KK13</accession>
<protein>
    <submittedName>
        <fullName evidence="1">Uncharacterized protein</fullName>
    </submittedName>
</protein>
<comment type="caution">
    <text evidence="1">The sequence shown here is derived from an EMBL/GenBank/DDBJ whole genome shotgun (WGS) entry which is preliminary data.</text>
</comment>
<organism evidence="1 2">
    <name type="scientific">Punica granatum</name>
    <name type="common">Pomegranate</name>
    <dbReference type="NCBI Taxonomy" id="22663"/>
    <lineage>
        <taxon>Eukaryota</taxon>
        <taxon>Viridiplantae</taxon>
        <taxon>Streptophyta</taxon>
        <taxon>Embryophyta</taxon>
        <taxon>Tracheophyta</taxon>
        <taxon>Spermatophyta</taxon>
        <taxon>Magnoliopsida</taxon>
        <taxon>eudicotyledons</taxon>
        <taxon>Gunneridae</taxon>
        <taxon>Pentapetalae</taxon>
        <taxon>rosids</taxon>
        <taxon>malvids</taxon>
        <taxon>Myrtales</taxon>
        <taxon>Lythraceae</taxon>
        <taxon>Punica</taxon>
    </lineage>
</organism>
<dbReference type="PANTHER" id="PTHR37725">
    <property type="match status" value="1"/>
</dbReference>
<sequence>MFSDLASMSKAESLLEMQHERNEFFPASPHRDDLSRPCDQFSSHDPRVLGLTDVIFRELYVQRLDLFEKLFPGPQERIQKKFTRKLSDLRLRRRMKSRSAILRRSLSVGSPRIYRLRGGGGGDESEEEPLKLHRFKVRIVDADESDDFPYDPPQDWARFEMAKLAHGSLYIPNGRLKRPNTA</sequence>
<dbReference type="AlphaFoldDB" id="A0A2I0KK13"/>
<name>A0A2I0KK13_PUNGR</name>
<reference evidence="1 2" key="1">
    <citation type="submission" date="2017-11" db="EMBL/GenBank/DDBJ databases">
        <title>De-novo sequencing of pomegranate (Punica granatum L.) genome.</title>
        <authorList>
            <person name="Akparov Z."/>
            <person name="Amiraslanov A."/>
            <person name="Hajiyeva S."/>
            <person name="Abbasov M."/>
            <person name="Kaur K."/>
            <person name="Hamwieh A."/>
            <person name="Solovyev V."/>
            <person name="Salamov A."/>
            <person name="Braich B."/>
            <person name="Kosarev P."/>
            <person name="Mahmoud A."/>
            <person name="Hajiyev E."/>
            <person name="Babayeva S."/>
            <person name="Izzatullayeva V."/>
            <person name="Mammadov A."/>
            <person name="Mammadov A."/>
            <person name="Sharifova S."/>
            <person name="Ojaghi J."/>
            <person name="Eynullazada K."/>
            <person name="Bayramov B."/>
            <person name="Abdulazimova A."/>
            <person name="Shahmuradov I."/>
        </authorList>
    </citation>
    <scope>NUCLEOTIDE SEQUENCE [LARGE SCALE GENOMIC DNA]</scope>
    <source>
        <strain evidence="2">cv. AG2017</strain>
        <tissue evidence="1">Leaf</tissue>
    </source>
</reference>
<gene>
    <name evidence="1" type="ORF">CRG98_011029</name>
</gene>
<evidence type="ECO:0000313" key="1">
    <source>
        <dbReference type="EMBL" id="PKI68543.1"/>
    </source>
</evidence>
<evidence type="ECO:0000313" key="2">
    <source>
        <dbReference type="Proteomes" id="UP000233551"/>
    </source>
</evidence>
<dbReference type="EMBL" id="PGOL01000548">
    <property type="protein sequence ID" value="PKI68543.1"/>
    <property type="molecule type" value="Genomic_DNA"/>
</dbReference>
<dbReference type="PANTHER" id="PTHR37725:SF1">
    <property type="match status" value="1"/>
</dbReference>
<dbReference type="Proteomes" id="UP000233551">
    <property type="component" value="Unassembled WGS sequence"/>
</dbReference>